<name>A0A9W8K3N3_9AGAR</name>
<proteinExistence type="inferred from homology"/>
<feature type="compositionally biased region" description="Basic residues" evidence="2">
    <location>
        <begin position="15"/>
        <end position="24"/>
    </location>
</feature>
<sequence>MHISDKYKVMDPHSRRSQFNHRAPKVGPPSRNIETPPSKHPEQPKMPPKKSRSSTPTTATASFLVRRPIATNSRVKQDEIFKRDMYLSFVTNALQQKATGVADSFDELVAQFSIFSSSSLSSSTSKRSQMPNQQGHSPVDTAQIRLWLVALSHVVSRLERTHATLVDAIVNMPWMTLDNATVKSYTVFIGMLLSARPEYLSLVLAKIAAGFTYQSGIQALDFSMPSTSSSPPTRRVVYDRLHFLLQHLLSLIPTLPSTLQSLLIRNFPHKRQSQIAQTTYIRNLLRLSGYCPELSDRILATIVDRAIQIDVEIQIEIEELEEENLNDHDVFEIDPFDVVIGQEVGSSVDESDSDTDDEADAFSDLSSEADLDEFEQHVEVPTNVRHIQEMVKKLDAILMLLFEHFERTRVVSAGKEDLEKNGDSRPLSPLGLPPLPPLPPLEATDSSSLNTPLIPSISPFVFPLSPFANSSPSALDSLTSSTTTSTATTQRMNKSPLRSQFHSLLSIFDRTILRTFKSRYTQFLVFWYASLDPEFADVFQGMLVDRALMHSSAPVVPPPQPHEGPSNSTMTNGMHTPSYAMTSELTRAAAASYIGSFVSRAKFVDKDGTRRVVGVLCEYLRAHLEGVEAALRVGFGSTEKTSAAVGAILASGQHTVFYAVAQAVFLIFCFRWRDLVLDDEVGDELELNLSFGCVGGFPCGGKTSKVPSKDRWMPELAVIKRVVVSVLNPLKVCSANVVLQFSRVAQATDFIYCYTILDANKRSDSTTSPSRGVADASVAILNPTVLCDSTNAELNTFFPFDPYRLPKSNVFIQSVYREWSSVAIEDEGDDEDEDEDDVVPVDFTPIATVSCHLDIPRNRAAAENNDDGGLGESLVAMSISPARMAISVSACG</sequence>
<comment type="similarity">
    <text evidence="1">Belongs to the RRN3 family.</text>
</comment>
<dbReference type="AlphaFoldDB" id="A0A9W8K3N3"/>
<dbReference type="GO" id="GO:0001181">
    <property type="term" value="F:RNA polymerase I general transcription initiation factor activity"/>
    <property type="evidence" value="ECO:0007669"/>
    <property type="project" value="InterPro"/>
</dbReference>
<keyword evidence="4" id="KW-1185">Reference proteome</keyword>
<dbReference type="PANTHER" id="PTHR12790">
    <property type="entry name" value="TRANSCRIPTION INITIATION FACTOR IA RRN3"/>
    <property type="match status" value="1"/>
</dbReference>
<evidence type="ECO:0000313" key="4">
    <source>
        <dbReference type="Proteomes" id="UP001148786"/>
    </source>
</evidence>
<comment type="caution">
    <text evidence="3">The sequence shown here is derived from an EMBL/GenBank/DDBJ whole genome shotgun (WGS) entry which is preliminary data.</text>
</comment>
<dbReference type="GO" id="GO:0006361">
    <property type="term" value="P:transcription initiation at RNA polymerase I promoter"/>
    <property type="evidence" value="ECO:0007669"/>
    <property type="project" value="InterPro"/>
</dbReference>
<evidence type="ECO:0000256" key="2">
    <source>
        <dbReference type="SAM" id="MobiDB-lite"/>
    </source>
</evidence>
<gene>
    <name evidence="3" type="ORF">NLJ89_g4025</name>
</gene>
<dbReference type="Pfam" id="PF05327">
    <property type="entry name" value="RRN3"/>
    <property type="match status" value="1"/>
</dbReference>
<organism evidence="3 4">
    <name type="scientific">Agrocybe chaxingu</name>
    <dbReference type="NCBI Taxonomy" id="84603"/>
    <lineage>
        <taxon>Eukaryota</taxon>
        <taxon>Fungi</taxon>
        <taxon>Dikarya</taxon>
        <taxon>Basidiomycota</taxon>
        <taxon>Agaricomycotina</taxon>
        <taxon>Agaricomycetes</taxon>
        <taxon>Agaricomycetidae</taxon>
        <taxon>Agaricales</taxon>
        <taxon>Agaricineae</taxon>
        <taxon>Strophariaceae</taxon>
        <taxon>Agrocybe</taxon>
    </lineage>
</organism>
<accession>A0A9W8K3N3</accession>
<feature type="region of interest" description="Disordered" evidence="2">
    <location>
        <begin position="470"/>
        <end position="494"/>
    </location>
</feature>
<dbReference type="OrthoDB" id="26970at2759"/>
<feature type="region of interest" description="Disordered" evidence="2">
    <location>
        <begin position="415"/>
        <end position="447"/>
    </location>
</feature>
<dbReference type="EMBL" id="JANKHO010000319">
    <property type="protein sequence ID" value="KAJ3511569.1"/>
    <property type="molecule type" value="Genomic_DNA"/>
</dbReference>
<dbReference type="GO" id="GO:0001042">
    <property type="term" value="F:RNA polymerase I core binding"/>
    <property type="evidence" value="ECO:0007669"/>
    <property type="project" value="TreeGrafter"/>
</dbReference>
<dbReference type="PANTHER" id="PTHR12790:SF0">
    <property type="entry name" value="RNA POLYMERASE I-SPECIFIC TRANSCRIPTION INITIATION FACTOR RRN3-RELATED"/>
    <property type="match status" value="1"/>
</dbReference>
<evidence type="ECO:0008006" key="5">
    <source>
        <dbReference type="Google" id="ProtNLM"/>
    </source>
</evidence>
<dbReference type="Proteomes" id="UP001148786">
    <property type="component" value="Unassembled WGS sequence"/>
</dbReference>
<reference evidence="3" key="1">
    <citation type="submission" date="2022-07" db="EMBL/GenBank/DDBJ databases">
        <title>Genome Sequence of Agrocybe chaxingu.</title>
        <authorList>
            <person name="Buettner E."/>
        </authorList>
    </citation>
    <scope>NUCLEOTIDE SEQUENCE</scope>
    <source>
        <strain evidence="3">MP-N11</strain>
    </source>
</reference>
<feature type="compositionally biased region" description="Pro residues" evidence="2">
    <location>
        <begin position="431"/>
        <end position="440"/>
    </location>
</feature>
<feature type="region of interest" description="Disordered" evidence="2">
    <location>
        <begin position="1"/>
        <end position="60"/>
    </location>
</feature>
<evidence type="ECO:0000313" key="3">
    <source>
        <dbReference type="EMBL" id="KAJ3511569.1"/>
    </source>
</evidence>
<protein>
    <recommendedName>
        <fullName evidence="5">RNA polymerase I-specific transcription initiation factor RRN3</fullName>
    </recommendedName>
</protein>
<feature type="compositionally biased region" description="Basic and acidic residues" evidence="2">
    <location>
        <begin position="1"/>
        <end position="14"/>
    </location>
</feature>
<feature type="compositionally biased region" description="Low complexity" evidence="2">
    <location>
        <begin position="470"/>
        <end position="489"/>
    </location>
</feature>
<evidence type="ECO:0000256" key="1">
    <source>
        <dbReference type="ARBA" id="ARBA00010098"/>
    </source>
</evidence>
<dbReference type="InterPro" id="IPR007991">
    <property type="entry name" value="RNA_pol_I_trans_ini_fac_RRN3"/>
</dbReference>
<dbReference type="GO" id="GO:0005634">
    <property type="term" value="C:nucleus"/>
    <property type="evidence" value="ECO:0007669"/>
    <property type="project" value="TreeGrafter"/>
</dbReference>